<keyword evidence="2" id="KW-1185">Reference proteome</keyword>
<protein>
    <submittedName>
        <fullName evidence="1">Uncharacterized protein</fullName>
    </submittedName>
</protein>
<proteinExistence type="predicted"/>
<dbReference type="Proteomes" id="UP000507470">
    <property type="component" value="Unassembled WGS sequence"/>
</dbReference>
<gene>
    <name evidence="1" type="ORF">MCOR_53278</name>
</gene>
<evidence type="ECO:0000313" key="2">
    <source>
        <dbReference type="Proteomes" id="UP000507470"/>
    </source>
</evidence>
<dbReference type="OrthoDB" id="10580805at2759"/>
<evidence type="ECO:0000313" key="1">
    <source>
        <dbReference type="EMBL" id="CAC5421127.1"/>
    </source>
</evidence>
<reference evidence="1 2" key="1">
    <citation type="submission" date="2020-06" db="EMBL/GenBank/DDBJ databases">
        <authorList>
            <person name="Li R."/>
            <person name="Bekaert M."/>
        </authorList>
    </citation>
    <scope>NUCLEOTIDE SEQUENCE [LARGE SCALE GENOMIC DNA]</scope>
    <source>
        <strain evidence="2">wild</strain>
    </source>
</reference>
<dbReference type="AlphaFoldDB" id="A0A6J8ELB7"/>
<name>A0A6J8ELB7_MYTCO</name>
<accession>A0A6J8ELB7</accession>
<sequence>MGKTKIIHKFLNKFGRYIWKHGSSKLIYSLCRPQSTIVDPRKFVLCPDEAMIKKLLCNILSHDKKHITTLVGVGEYLYTLSREENHNFVISFLTTISRIWDKRCSYETRLVIDGFTNEGEREELIPVYRIIFARFITLNCSINVIFKFCRASVPGDVCSDQLLLVDRLTLVNQLTIKFHECLFGLQLDYHCCISRGRQVEDIGRNYSFFLFTVKDQTFLNEVVGAFVTVIQQKFSVKIPWGLEMNYHYLNCQDPTLASPFFDGLTSFGEHLQPLREKFPKLIENLERYTSVYRSFKKIHSSNYLFDV</sequence>
<organism evidence="1 2">
    <name type="scientific">Mytilus coruscus</name>
    <name type="common">Sea mussel</name>
    <dbReference type="NCBI Taxonomy" id="42192"/>
    <lineage>
        <taxon>Eukaryota</taxon>
        <taxon>Metazoa</taxon>
        <taxon>Spiralia</taxon>
        <taxon>Lophotrochozoa</taxon>
        <taxon>Mollusca</taxon>
        <taxon>Bivalvia</taxon>
        <taxon>Autobranchia</taxon>
        <taxon>Pteriomorphia</taxon>
        <taxon>Mytilida</taxon>
        <taxon>Mytiloidea</taxon>
        <taxon>Mytilidae</taxon>
        <taxon>Mytilinae</taxon>
        <taxon>Mytilus</taxon>
    </lineage>
</organism>
<dbReference type="EMBL" id="CACVKT020009209">
    <property type="protein sequence ID" value="CAC5421127.1"/>
    <property type="molecule type" value="Genomic_DNA"/>
</dbReference>